<dbReference type="InterPro" id="IPR051540">
    <property type="entry name" value="S-2-haloacid_dehalogenase"/>
</dbReference>
<reference evidence="4" key="1">
    <citation type="journal article" date="2019" name="Int. J. Syst. Evol. Microbiol.">
        <title>The Global Catalogue of Microorganisms (GCM) 10K type strain sequencing project: providing services to taxonomists for standard genome sequencing and annotation.</title>
        <authorList>
            <consortium name="The Broad Institute Genomics Platform"/>
            <consortium name="The Broad Institute Genome Sequencing Center for Infectious Disease"/>
            <person name="Wu L."/>
            <person name="Ma J."/>
        </authorList>
    </citation>
    <scope>NUCLEOTIDE SEQUENCE [LARGE SCALE GENOMIC DNA]</scope>
    <source>
        <strain evidence="4">JCM 17106</strain>
    </source>
</reference>
<dbReference type="PRINTS" id="PR00413">
    <property type="entry name" value="HADHALOGNASE"/>
</dbReference>
<keyword evidence="2" id="KW-0378">Hydrolase</keyword>
<sequence>MTIKACVFDAFGTLFQLALPSTLINDDRAINALNICRQKQLEYSWLYSQMGAYIPFEEVTKKALAYAYAKLQITDSKFKEQLQTIFLTPNYYDDVLETLKELQQNDITCGILSNGSPKMLEGVLDYTGLQNTFDFVLSADTVKTFKPNPKVYQLVVDHLGLIKKELLFVSSNQWDIAGANNFEFKTAWINRQNITKEPIIEHTNHRELKSVIDVLRIVCD</sequence>
<dbReference type="InterPro" id="IPR006439">
    <property type="entry name" value="HAD-SF_hydro_IA"/>
</dbReference>
<dbReference type="Gene3D" id="3.40.50.1000">
    <property type="entry name" value="HAD superfamily/HAD-like"/>
    <property type="match status" value="1"/>
</dbReference>
<dbReference type="InterPro" id="IPR023198">
    <property type="entry name" value="PGP-like_dom2"/>
</dbReference>
<dbReference type="InterPro" id="IPR023214">
    <property type="entry name" value="HAD_sf"/>
</dbReference>
<dbReference type="InterPro" id="IPR006328">
    <property type="entry name" value="2-HAD"/>
</dbReference>
<dbReference type="PANTHER" id="PTHR43316:SF3">
    <property type="entry name" value="HALOACID DEHALOGENASE, TYPE II (AFU_ORTHOLOGUE AFUA_2G07750)-RELATED"/>
    <property type="match status" value="1"/>
</dbReference>
<dbReference type="Gene3D" id="1.10.150.240">
    <property type="entry name" value="Putative phosphatase, domain 2"/>
    <property type="match status" value="1"/>
</dbReference>
<name>A0ABP6UN02_9FLAO</name>
<evidence type="ECO:0000313" key="3">
    <source>
        <dbReference type="EMBL" id="GAA3510436.1"/>
    </source>
</evidence>
<evidence type="ECO:0000256" key="1">
    <source>
        <dbReference type="ARBA" id="ARBA00008106"/>
    </source>
</evidence>
<dbReference type="NCBIfam" id="TIGR01428">
    <property type="entry name" value="HAD_type_II"/>
    <property type="match status" value="1"/>
</dbReference>
<dbReference type="InterPro" id="IPR036412">
    <property type="entry name" value="HAD-like_sf"/>
</dbReference>
<dbReference type="Proteomes" id="UP001500459">
    <property type="component" value="Unassembled WGS sequence"/>
</dbReference>
<dbReference type="CDD" id="cd02588">
    <property type="entry name" value="HAD_L2-DEX"/>
    <property type="match status" value="1"/>
</dbReference>
<comment type="caution">
    <text evidence="3">The sequence shown here is derived from an EMBL/GenBank/DDBJ whole genome shotgun (WGS) entry which is preliminary data.</text>
</comment>
<comment type="similarity">
    <text evidence="1">Belongs to the HAD-like hydrolase superfamily. S-2-haloalkanoic acid dehalogenase family.</text>
</comment>
<evidence type="ECO:0000313" key="4">
    <source>
        <dbReference type="Proteomes" id="UP001500459"/>
    </source>
</evidence>
<keyword evidence="4" id="KW-1185">Reference proteome</keyword>
<dbReference type="RefSeq" id="WP_344927832.1">
    <property type="nucleotide sequence ID" value="NZ_BAABCW010000009.1"/>
</dbReference>
<dbReference type="SFLD" id="SFLDS00003">
    <property type="entry name" value="Haloacid_Dehalogenase"/>
    <property type="match status" value="1"/>
</dbReference>
<dbReference type="NCBIfam" id="TIGR01549">
    <property type="entry name" value="HAD-SF-IA-v1"/>
    <property type="match status" value="1"/>
</dbReference>
<dbReference type="Pfam" id="PF00702">
    <property type="entry name" value="Hydrolase"/>
    <property type="match status" value="1"/>
</dbReference>
<dbReference type="PANTHER" id="PTHR43316">
    <property type="entry name" value="HYDROLASE, HALOACID DELAHOGENASE-RELATED"/>
    <property type="match status" value="1"/>
</dbReference>
<accession>A0ABP6UN02</accession>
<organism evidence="3 4">
    <name type="scientific">Aquimarina addita</name>
    <dbReference type="NCBI Taxonomy" id="870485"/>
    <lineage>
        <taxon>Bacteria</taxon>
        <taxon>Pseudomonadati</taxon>
        <taxon>Bacteroidota</taxon>
        <taxon>Flavobacteriia</taxon>
        <taxon>Flavobacteriales</taxon>
        <taxon>Flavobacteriaceae</taxon>
        <taxon>Aquimarina</taxon>
    </lineage>
</organism>
<gene>
    <name evidence="3" type="ORF">GCM10022393_24790</name>
</gene>
<dbReference type="NCBIfam" id="TIGR01493">
    <property type="entry name" value="HAD-SF-IA-v2"/>
    <property type="match status" value="1"/>
</dbReference>
<dbReference type="EMBL" id="BAABCW010000009">
    <property type="protein sequence ID" value="GAA3510436.1"/>
    <property type="molecule type" value="Genomic_DNA"/>
</dbReference>
<evidence type="ECO:0000256" key="2">
    <source>
        <dbReference type="ARBA" id="ARBA00022801"/>
    </source>
</evidence>
<dbReference type="SUPFAM" id="SSF56784">
    <property type="entry name" value="HAD-like"/>
    <property type="match status" value="1"/>
</dbReference>
<protein>
    <submittedName>
        <fullName evidence="3">Haloacid dehalogenase type II</fullName>
    </submittedName>
</protein>
<proteinExistence type="inferred from homology"/>
<dbReference type="SFLD" id="SFLDG01129">
    <property type="entry name" value="C1.5:_HAD__Beta-PGM__Phosphata"/>
    <property type="match status" value="1"/>
</dbReference>